<evidence type="ECO:0000313" key="1">
    <source>
        <dbReference type="EMBL" id="MDG0789433.1"/>
    </source>
</evidence>
<gene>
    <name evidence="1" type="ORF">OMP38_00135</name>
</gene>
<dbReference type="EMBL" id="JAPDHZ010000002">
    <property type="protein sequence ID" value="MDG0789433.1"/>
    <property type="molecule type" value="Genomic_DNA"/>
</dbReference>
<organism evidence="1 2">
    <name type="scientific">Cohnella ginsengisoli</name>
    <dbReference type="NCBI Taxonomy" id="425004"/>
    <lineage>
        <taxon>Bacteria</taxon>
        <taxon>Bacillati</taxon>
        <taxon>Bacillota</taxon>
        <taxon>Bacilli</taxon>
        <taxon>Bacillales</taxon>
        <taxon>Paenibacillaceae</taxon>
        <taxon>Cohnella</taxon>
    </lineage>
</organism>
<reference evidence="1 2" key="1">
    <citation type="submission" date="2022-10" db="EMBL/GenBank/DDBJ databases">
        <title>Comparative genomic analysis of Cohnella hashimotonis sp. nov., isolated from the International Space Station.</title>
        <authorList>
            <person name="Simpson A."/>
            <person name="Venkateswaran K."/>
        </authorList>
    </citation>
    <scope>NUCLEOTIDE SEQUENCE [LARGE SCALE GENOMIC DNA]</scope>
    <source>
        <strain evidence="1 2">DSM 18997</strain>
    </source>
</reference>
<dbReference type="RefSeq" id="WP_277563383.1">
    <property type="nucleotide sequence ID" value="NZ_JAPDHZ010000002.1"/>
</dbReference>
<proteinExistence type="predicted"/>
<protein>
    <recommendedName>
        <fullName evidence="3">CBM6 domain-containing protein</fullName>
    </recommendedName>
</protein>
<dbReference type="Gene3D" id="2.60.120.260">
    <property type="entry name" value="Galactose-binding domain-like"/>
    <property type="match status" value="1"/>
</dbReference>
<evidence type="ECO:0008006" key="3">
    <source>
        <dbReference type="Google" id="ProtNLM"/>
    </source>
</evidence>
<accession>A0A9X4KCC0</accession>
<name>A0A9X4KCC0_9BACL</name>
<dbReference type="AlphaFoldDB" id="A0A9X4KCC0"/>
<keyword evidence="2" id="KW-1185">Reference proteome</keyword>
<comment type="caution">
    <text evidence="1">The sequence shown here is derived from an EMBL/GenBank/DDBJ whole genome shotgun (WGS) entry which is preliminary data.</text>
</comment>
<evidence type="ECO:0000313" key="2">
    <source>
        <dbReference type="Proteomes" id="UP001153387"/>
    </source>
</evidence>
<dbReference type="Proteomes" id="UP001153387">
    <property type="component" value="Unassembled WGS sequence"/>
</dbReference>
<sequence length="145" mass="14977">MSNGSFESPTTTNFAYRPLGATWTFTGDAGIQRNGGDFGASAAPLGVQTAFVQNSGTMSQLVSLAAGTYKVTFKAAKRTSYGGTQTFKVMFDSTLIGTYTPSTGTFAALTTSNFTATAGTHSISFVGTTTGDNTDFIDDVVLSAV</sequence>